<evidence type="ECO:0000313" key="10">
    <source>
        <dbReference type="Proteomes" id="UP000694621"/>
    </source>
</evidence>
<dbReference type="PROSITE" id="PS50001">
    <property type="entry name" value="SH2"/>
    <property type="match status" value="1"/>
</dbReference>
<dbReference type="GO" id="GO:0002250">
    <property type="term" value="P:adaptive immune response"/>
    <property type="evidence" value="ECO:0007669"/>
    <property type="project" value="UniProtKB-KW"/>
</dbReference>
<dbReference type="EMBL" id="JAICCE010000001">
    <property type="protein sequence ID" value="KAG9282208.1"/>
    <property type="molecule type" value="Genomic_DNA"/>
</dbReference>
<evidence type="ECO:0000256" key="1">
    <source>
        <dbReference type="ARBA" id="ARBA00022588"/>
    </source>
</evidence>
<dbReference type="PANTHER" id="PTHR46051">
    <property type="entry name" value="SH2 DOMAIN-CONTAINING PROTEIN"/>
    <property type="match status" value="1"/>
</dbReference>
<dbReference type="SMART" id="SM00252">
    <property type="entry name" value="SH2"/>
    <property type="match status" value="1"/>
</dbReference>
<feature type="domain" description="SH2" evidence="7">
    <location>
        <begin position="6"/>
        <end position="102"/>
    </location>
</feature>
<dbReference type="InterPro" id="IPR000980">
    <property type="entry name" value="SH2"/>
</dbReference>
<gene>
    <name evidence="8" type="primary">SH2D1A</name>
    <name evidence="8" type="ORF">AMEX_G832</name>
</gene>
<dbReference type="GO" id="GO:0045087">
    <property type="term" value="P:innate immune response"/>
    <property type="evidence" value="ECO:0007669"/>
    <property type="project" value="UniProtKB-KW"/>
</dbReference>
<evidence type="ECO:0000256" key="5">
    <source>
        <dbReference type="PROSITE-ProRule" id="PRU00191"/>
    </source>
</evidence>
<dbReference type="Ensembl" id="ENSAMXT00005033930.1">
    <property type="protein sequence ID" value="ENSAMXP00005030997.1"/>
    <property type="gene ID" value="ENSAMXG00005015218.1"/>
</dbReference>
<evidence type="ECO:0000313" key="8">
    <source>
        <dbReference type="EMBL" id="KAG9282208.1"/>
    </source>
</evidence>
<keyword evidence="2" id="KW-0391">Immunity</keyword>
<protein>
    <submittedName>
        <fullName evidence="9">SH2 domain containing 1A</fullName>
    </submittedName>
    <submittedName>
        <fullName evidence="8">SH2 domain-containing protein 1A-like</fullName>
    </submittedName>
</protein>
<accession>A0A8B9RBK3</accession>
<dbReference type="Gene3D" id="3.30.505.10">
    <property type="entry name" value="SH2 domain"/>
    <property type="match status" value="1"/>
</dbReference>
<feature type="compositionally biased region" description="Basic residues" evidence="6">
    <location>
        <begin position="108"/>
        <end position="136"/>
    </location>
</feature>
<reference evidence="8 11" key="1">
    <citation type="submission" date="2021-07" db="EMBL/GenBank/DDBJ databases">
        <authorList>
            <person name="Imarazene B."/>
            <person name="Zahm M."/>
            <person name="Klopp C."/>
            <person name="Cabau C."/>
            <person name="Beille S."/>
            <person name="Jouanno E."/>
            <person name="Castinel A."/>
            <person name="Lluch J."/>
            <person name="Gil L."/>
            <person name="Kuchtly C."/>
            <person name="Lopez Roques C."/>
            <person name="Donnadieu C."/>
            <person name="Parrinello H."/>
            <person name="Journot L."/>
            <person name="Du K."/>
            <person name="Schartl M."/>
            <person name="Retaux S."/>
            <person name="Guiguen Y."/>
        </authorList>
    </citation>
    <scope>NUCLEOTIDE SEQUENCE [LARGE SCALE GENOMIC DNA]</scope>
    <source>
        <strain evidence="8">Pach_M1</strain>
        <tissue evidence="8">Testis</tissue>
    </source>
</reference>
<keyword evidence="1" id="KW-0399">Innate immunity</keyword>
<evidence type="ECO:0000256" key="3">
    <source>
        <dbReference type="ARBA" id="ARBA00022999"/>
    </source>
</evidence>
<feature type="region of interest" description="Disordered" evidence="6">
    <location>
        <begin position="105"/>
        <end position="136"/>
    </location>
</feature>
<dbReference type="Proteomes" id="UP000694621">
    <property type="component" value="Unplaced"/>
</dbReference>
<dbReference type="Proteomes" id="UP000752171">
    <property type="component" value="Unassembled WGS sequence"/>
</dbReference>
<keyword evidence="3 5" id="KW-0727">SH2 domain</keyword>
<organism evidence="9 10">
    <name type="scientific">Astyanax mexicanus</name>
    <name type="common">Blind cave fish</name>
    <name type="synonym">Astyanax fasciatus mexicanus</name>
    <dbReference type="NCBI Taxonomy" id="7994"/>
    <lineage>
        <taxon>Eukaryota</taxon>
        <taxon>Metazoa</taxon>
        <taxon>Chordata</taxon>
        <taxon>Craniata</taxon>
        <taxon>Vertebrata</taxon>
        <taxon>Euteleostomi</taxon>
        <taxon>Actinopterygii</taxon>
        <taxon>Neopterygii</taxon>
        <taxon>Teleostei</taxon>
        <taxon>Ostariophysi</taxon>
        <taxon>Characiformes</taxon>
        <taxon>Characoidei</taxon>
        <taxon>Acestrorhamphidae</taxon>
        <taxon>Acestrorhamphinae</taxon>
        <taxon>Astyanax</taxon>
    </lineage>
</organism>
<name>A0A8B9RBK3_ASTMX</name>
<evidence type="ECO:0000259" key="7">
    <source>
        <dbReference type="PROSITE" id="PS50001"/>
    </source>
</evidence>
<dbReference type="GO" id="GO:0050776">
    <property type="term" value="P:regulation of immune response"/>
    <property type="evidence" value="ECO:0007669"/>
    <property type="project" value="TreeGrafter"/>
</dbReference>
<dbReference type="PANTHER" id="PTHR46051:SF1">
    <property type="entry name" value="INOSITOL POLYPHOSPHATE-RELATED PHOSPHATASE DOMAIN-CONTAINING PROTEIN"/>
    <property type="match status" value="1"/>
</dbReference>
<evidence type="ECO:0000313" key="11">
    <source>
        <dbReference type="Proteomes" id="UP000752171"/>
    </source>
</evidence>
<dbReference type="PRINTS" id="PR00401">
    <property type="entry name" value="SH2DOMAIN"/>
</dbReference>
<dbReference type="SUPFAM" id="SSF55550">
    <property type="entry name" value="SH2 domain"/>
    <property type="match status" value="1"/>
</dbReference>
<sequence>MEELQMYHGSISKNRAEELLAMAGQDGSFLIRDSESVPDTYCICVLYDQCVFTYRLFQVEGNLWKTETAAGVKERLFRNVTNLIRTFQKPDQGIAMPLLYPVNIDPHHSHHHHQPHLQQKHRKPQSRPHKHINTSQ</sequence>
<reference evidence="9" key="2">
    <citation type="submission" date="2025-05" db="UniProtKB">
        <authorList>
            <consortium name="Ensembl"/>
        </authorList>
    </citation>
    <scope>IDENTIFICATION</scope>
</reference>
<evidence type="ECO:0000256" key="2">
    <source>
        <dbReference type="ARBA" id="ARBA00022859"/>
    </source>
</evidence>
<dbReference type="AlphaFoldDB" id="A0A8B9RBK3"/>
<dbReference type="Pfam" id="PF00017">
    <property type="entry name" value="SH2"/>
    <property type="match status" value="1"/>
</dbReference>
<proteinExistence type="predicted"/>
<evidence type="ECO:0000313" key="9">
    <source>
        <dbReference type="Ensembl" id="ENSAMXP00005030997.1"/>
    </source>
</evidence>
<dbReference type="InterPro" id="IPR036860">
    <property type="entry name" value="SH2_dom_sf"/>
</dbReference>
<dbReference type="GO" id="GO:0009966">
    <property type="term" value="P:regulation of signal transduction"/>
    <property type="evidence" value="ECO:0007669"/>
    <property type="project" value="TreeGrafter"/>
</dbReference>
<keyword evidence="4" id="KW-1064">Adaptive immunity</keyword>
<dbReference type="OrthoDB" id="10053436at2759"/>
<evidence type="ECO:0000256" key="6">
    <source>
        <dbReference type="SAM" id="MobiDB-lite"/>
    </source>
</evidence>
<evidence type="ECO:0000256" key="4">
    <source>
        <dbReference type="ARBA" id="ARBA00023130"/>
    </source>
</evidence>